<keyword evidence="2" id="KW-0129">CBS domain</keyword>
<evidence type="ECO:0000313" key="5">
    <source>
        <dbReference type="Proteomes" id="UP000002061"/>
    </source>
</evidence>
<dbReference type="InterPro" id="IPR016486">
    <property type="entry name" value="UCP006591_CBS"/>
</dbReference>
<dbReference type="AlphaFoldDB" id="D5VTG7"/>
<dbReference type="PIRSF" id="PIRSF006591">
    <property type="entry name" value="UCP006591_CBS_MJ1004"/>
    <property type="match status" value="1"/>
</dbReference>
<dbReference type="SUPFAM" id="SSF54631">
    <property type="entry name" value="CBS-domain pair"/>
    <property type="match status" value="1"/>
</dbReference>
<feature type="domain" description="CBS" evidence="3">
    <location>
        <begin position="67"/>
        <end position="127"/>
    </location>
</feature>
<dbReference type="OrthoDB" id="43333at2157"/>
<dbReference type="InterPro" id="IPR046342">
    <property type="entry name" value="CBS_dom_sf"/>
</dbReference>
<evidence type="ECO:0000259" key="3">
    <source>
        <dbReference type="PROSITE" id="PS51371"/>
    </source>
</evidence>
<dbReference type="PROSITE" id="PS51371">
    <property type="entry name" value="CBS"/>
    <property type="match status" value="2"/>
</dbReference>
<organism evidence="4 5">
    <name type="scientific">Methanocaldococcus infernus (strain DSM 11812 / JCM 15783 / ME)</name>
    <dbReference type="NCBI Taxonomy" id="573063"/>
    <lineage>
        <taxon>Archaea</taxon>
        <taxon>Methanobacteriati</taxon>
        <taxon>Methanobacteriota</taxon>
        <taxon>Methanomada group</taxon>
        <taxon>Methanococci</taxon>
        <taxon>Methanococcales</taxon>
        <taxon>Methanocaldococcaceae</taxon>
        <taxon>Methanocaldococcus</taxon>
    </lineage>
</organism>
<dbReference type="GeneID" id="9132236"/>
<dbReference type="PANTHER" id="PTHR48108">
    <property type="entry name" value="CBS DOMAIN-CONTAINING PROTEIN CBSX2, CHLOROPLASTIC"/>
    <property type="match status" value="1"/>
</dbReference>
<dbReference type="KEGG" id="mif:Metin_1217"/>
<dbReference type="STRING" id="573063.Metin_1217"/>
<reference evidence="4" key="1">
    <citation type="submission" date="2010-04" db="EMBL/GenBank/DDBJ databases">
        <title>Complete sequence of Methanocaldococcus infernus ME.</title>
        <authorList>
            <consortium name="US DOE Joint Genome Institute"/>
            <person name="Lucas S."/>
            <person name="Copeland A."/>
            <person name="Lapidus A."/>
            <person name="Cheng J.-F."/>
            <person name="Bruce D."/>
            <person name="Goodwin L."/>
            <person name="Pitluck S."/>
            <person name="Munk A.C."/>
            <person name="Detter J.C."/>
            <person name="Han C."/>
            <person name="Tapia R."/>
            <person name="Land M."/>
            <person name="Hauser L."/>
            <person name="Kyrpides N."/>
            <person name="Mikhailova N."/>
            <person name="Sieprawska-Lupa M."/>
            <person name="Whitman W.B."/>
            <person name="Woyke T."/>
        </authorList>
    </citation>
    <scope>NUCLEOTIDE SEQUENCE [LARGE SCALE GENOMIC DNA]</scope>
    <source>
        <strain evidence="4">ME</strain>
    </source>
</reference>
<keyword evidence="5" id="KW-1185">Reference proteome</keyword>
<evidence type="ECO:0000313" key="4">
    <source>
        <dbReference type="EMBL" id="ADG13870.1"/>
    </source>
</evidence>
<dbReference type="PANTHER" id="PTHR48108:SF35">
    <property type="entry name" value="ZINC METALLOPROTEASE MJ0392"/>
    <property type="match status" value="1"/>
</dbReference>
<dbReference type="HOGENOM" id="CLU_1286363_0_0_2"/>
<dbReference type="InterPro" id="IPR000644">
    <property type="entry name" value="CBS_dom"/>
</dbReference>
<sequence length="211" mass="24773">MKVKDLMDRNFIKIYKDYSVKKTIELFKKKKRFAAPILDDNDKLYGWITTLELLGVKDLDDNICKYMRNKEEVIVVYEDDEAREVVLKFVKYKVVSIPVLNREERVVGMVRHCDIVRTLAQLYEIPVYKIFKSLQKYLGDITWEELMEASAIVTKKMTGEEITPEEYEKRIKNTTFGKAIWSCGGLEKFFIGLIEIGRVALARKVAKRRKT</sequence>
<dbReference type="EMBL" id="CP002009">
    <property type="protein sequence ID" value="ADG13870.1"/>
    <property type="molecule type" value="Genomic_DNA"/>
</dbReference>
<dbReference type="InterPro" id="IPR051462">
    <property type="entry name" value="CBS_domain-containing"/>
</dbReference>
<name>D5VTG7_METIM</name>
<evidence type="ECO:0000256" key="2">
    <source>
        <dbReference type="PROSITE-ProRule" id="PRU00703"/>
    </source>
</evidence>
<dbReference type="RefSeq" id="WP_013100615.1">
    <property type="nucleotide sequence ID" value="NC_014122.1"/>
</dbReference>
<proteinExistence type="predicted"/>
<dbReference type="Proteomes" id="UP000002061">
    <property type="component" value="Chromosome"/>
</dbReference>
<feature type="domain" description="CBS" evidence="3">
    <location>
        <begin position="7"/>
        <end position="66"/>
    </location>
</feature>
<keyword evidence="1" id="KW-0677">Repeat</keyword>
<dbReference type="Gene3D" id="3.10.580.10">
    <property type="entry name" value="CBS-domain"/>
    <property type="match status" value="2"/>
</dbReference>
<dbReference type="Pfam" id="PF00571">
    <property type="entry name" value="CBS"/>
    <property type="match status" value="2"/>
</dbReference>
<evidence type="ECO:0000256" key="1">
    <source>
        <dbReference type="ARBA" id="ARBA00022737"/>
    </source>
</evidence>
<dbReference type="eggNOG" id="arCOG00628">
    <property type="taxonomic scope" value="Archaea"/>
</dbReference>
<protein>
    <submittedName>
        <fullName evidence="4">Signal transduction protein with CBS domains</fullName>
    </submittedName>
</protein>
<dbReference type="SMART" id="SM00116">
    <property type="entry name" value="CBS"/>
    <property type="match status" value="2"/>
</dbReference>
<accession>D5VTG7</accession>
<dbReference type="CDD" id="cd02205">
    <property type="entry name" value="CBS_pair_SF"/>
    <property type="match status" value="1"/>
</dbReference>
<gene>
    <name evidence="4" type="ordered locus">Metin_1217</name>
</gene>